<reference evidence="3" key="1">
    <citation type="journal article" date="2023" name="Mol. Phylogenet. Evol.">
        <title>Genome-scale phylogeny and comparative genomics of the fungal order Sordariales.</title>
        <authorList>
            <person name="Hensen N."/>
            <person name="Bonometti L."/>
            <person name="Westerberg I."/>
            <person name="Brannstrom I.O."/>
            <person name="Guillou S."/>
            <person name="Cros-Aarteil S."/>
            <person name="Calhoun S."/>
            <person name="Haridas S."/>
            <person name="Kuo A."/>
            <person name="Mondo S."/>
            <person name="Pangilinan J."/>
            <person name="Riley R."/>
            <person name="LaButti K."/>
            <person name="Andreopoulos B."/>
            <person name="Lipzen A."/>
            <person name="Chen C."/>
            <person name="Yan M."/>
            <person name="Daum C."/>
            <person name="Ng V."/>
            <person name="Clum A."/>
            <person name="Steindorff A."/>
            <person name="Ohm R.A."/>
            <person name="Martin F."/>
            <person name="Silar P."/>
            <person name="Natvig D.O."/>
            <person name="Lalanne C."/>
            <person name="Gautier V."/>
            <person name="Ament-Velasquez S.L."/>
            <person name="Kruys A."/>
            <person name="Hutchinson M.I."/>
            <person name="Powell A.J."/>
            <person name="Barry K."/>
            <person name="Miller A.N."/>
            <person name="Grigoriev I.V."/>
            <person name="Debuchy R."/>
            <person name="Gladieux P."/>
            <person name="Hiltunen Thoren M."/>
            <person name="Johannesson H."/>
        </authorList>
    </citation>
    <scope>NUCLEOTIDE SEQUENCE</scope>
    <source>
        <strain evidence="3">PSN243</strain>
    </source>
</reference>
<name>A0AAV9G5J1_9PEZI</name>
<keyword evidence="2" id="KW-0732">Signal</keyword>
<gene>
    <name evidence="3" type="ORF">QBC34DRAFT_478502</name>
</gene>
<evidence type="ECO:0000313" key="3">
    <source>
        <dbReference type="EMBL" id="KAK4443127.1"/>
    </source>
</evidence>
<dbReference type="EMBL" id="MU865999">
    <property type="protein sequence ID" value="KAK4443127.1"/>
    <property type="molecule type" value="Genomic_DNA"/>
</dbReference>
<evidence type="ECO:0000256" key="2">
    <source>
        <dbReference type="SAM" id="SignalP"/>
    </source>
</evidence>
<organism evidence="3 4">
    <name type="scientific">Podospora aff. communis PSN243</name>
    <dbReference type="NCBI Taxonomy" id="3040156"/>
    <lineage>
        <taxon>Eukaryota</taxon>
        <taxon>Fungi</taxon>
        <taxon>Dikarya</taxon>
        <taxon>Ascomycota</taxon>
        <taxon>Pezizomycotina</taxon>
        <taxon>Sordariomycetes</taxon>
        <taxon>Sordariomycetidae</taxon>
        <taxon>Sordariales</taxon>
        <taxon>Podosporaceae</taxon>
        <taxon>Podospora</taxon>
    </lineage>
</organism>
<sequence length="342" mass="37796">MRTSSFLAAVLQAHWLLLTPASAYGARGYAERALYFLVYQMEEIHPTATSGSGWKIAPGCKGARRGIFAKDRCNLAEFVDHIWAPMDGETEANRPDKSKITWGNAMKSAKEANVIMSLLTSATINKIPLTETGTSGYQGKLDVQNKLWPGSGITDYYTSLGAFGERAAQLNAEMDKAVADGVLGDPDKPPTQNAGESDADFKARKTKWDGQSKRVTQFRKLFSESKTAALTVQNMRMKDSWNHIEKDVDWKSKLGVNPVWDTHNEGRPNVGEWKTINEAKTIEEMVKSGMTKDAAQAKFDSVWAEVTSTDSYKQHRAAIVNAQKTMRAMGMEGRLTVENCNA</sequence>
<feature type="chain" id="PRO_5043787807" evidence="2">
    <location>
        <begin position="26"/>
        <end position="342"/>
    </location>
</feature>
<dbReference type="AlphaFoldDB" id="A0AAV9G5J1"/>
<evidence type="ECO:0000313" key="4">
    <source>
        <dbReference type="Proteomes" id="UP001321760"/>
    </source>
</evidence>
<reference evidence="3" key="2">
    <citation type="submission" date="2023-05" db="EMBL/GenBank/DDBJ databases">
        <authorList>
            <consortium name="Lawrence Berkeley National Laboratory"/>
            <person name="Steindorff A."/>
            <person name="Hensen N."/>
            <person name="Bonometti L."/>
            <person name="Westerberg I."/>
            <person name="Brannstrom I.O."/>
            <person name="Guillou S."/>
            <person name="Cros-Aarteil S."/>
            <person name="Calhoun S."/>
            <person name="Haridas S."/>
            <person name="Kuo A."/>
            <person name="Mondo S."/>
            <person name="Pangilinan J."/>
            <person name="Riley R."/>
            <person name="Labutti K."/>
            <person name="Andreopoulos B."/>
            <person name="Lipzen A."/>
            <person name="Chen C."/>
            <person name="Yanf M."/>
            <person name="Daum C."/>
            <person name="Ng V."/>
            <person name="Clum A."/>
            <person name="Ohm R."/>
            <person name="Martin F."/>
            <person name="Silar P."/>
            <person name="Natvig D."/>
            <person name="Lalanne C."/>
            <person name="Gautier V."/>
            <person name="Ament-Velasquez S.L."/>
            <person name="Kruys A."/>
            <person name="Hutchinson M.I."/>
            <person name="Powell A.J."/>
            <person name="Barry K."/>
            <person name="Miller A.N."/>
            <person name="Grigoriev I.V."/>
            <person name="Debuchy R."/>
            <person name="Gladieux P."/>
            <person name="Thoren M.H."/>
            <person name="Johannesson H."/>
        </authorList>
    </citation>
    <scope>NUCLEOTIDE SEQUENCE</scope>
    <source>
        <strain evidence="3">PSN243</strain>
    </source>
</reference>
<evidence type="ECO:0000256" key="1">
    <source>
        <dbReference type="SAM" id="MobiDB-lite"/>
    </source>
</evidence>
<feature type="region of interest" description="Disordered" evidence="1">
    <location>
        <begin position="182"/>
        <end position="206"/>
    </location>
</feature>
<feature type="signal peptide" evidence="2">
    <location>
        <begin position="1"/>
        <end position="25"/>
    </location>
</feature>
<dbReference type="Proteomes" id="UP001321760">
    <property type="component" value="Unassembled WGS sequence"/>
</dbReference>
<accession>A0AAV9G5J1</accession>
<keyword evidence="4" id="KW-1185">Reference proteome</keyword>
<comment type="caution">
    <text evidence="3">The sequence shown here is derived from an EMBL/GenBank/DDBJ whole genome shotgun (WGS) entry which is preliminary data.</text>
</comment>
<protein>
    <submittedName>
        <fullName evidence="3">Uncharacterized protein</fullName>
    </submittedName>
</protein>
<proteinExistence type="predicted"/>